<dbReference type="InterPro" id="IPR001522">
    <property type="entry name" value="FADS-1_CS"/>
</dbReference>
<evidence type="ECO:0000256" key="3">
    <source>
        <dbReference type="ARBA" id="ARBA00022516"/>
    </source>
</evidence>
<dbReference type="EC" id="1.14.19.1" evidence="14"/>
<dbReference type="InterPro" id="IPR001199">
    <property type="entry name" value="Cyt_B5-like_heme/steroid-bd"/>
</dbReference>
<evidence type="ECO:0000256" key="9">
    <source>
        <dbReference type="ARBA" id="ARBA00023002"/>
    </source>
</evidence>
<dbReference type="PROSITE" id="PS50255">
    <property type="entry name" value="CYTOCHROME_B5_2"/>
    <property type="match status" value="1"/>
</dbReference>
<dbReference type="AlphaFoldDB" id="A0A1E5RR95"/>
<evidence type="ECO:0000256" key="14">
    <source>
        <dbReference type="PIRNR" id="PIRNR000345"/>
    </source>
</evidence>
<dbReference type="PANTHER" id="PTHR11351">
    <property type="entry name" value="ACYL-COA DESATURASE"/>
    <property type="match status" value="1"/>
</dbReference>
<comment type="cofactor">
    <cofactor evidence="14">
        <name>Fe(2+)</name>
        <dbReference type="ChEBI" id="CHEBI:29033"/>
    </cofactor>
    <text evidence="14">Expected to bind 2 Fe(2+) ions per subunit.</text>
</comment>
<evidence type="ECO:0000256" key="2">
    <source>
        <dbReference type="ARBA" id="ARBA00009295"/>
    </source>
</evidence>
<evidence type="ECO:0000313" key="17">
    <source>
        <dbReference type="EMBL" id="OEJ89427.1"/>
    </source>
</evidence>
<evidence type="ECO:0000256" key="1">
    <source>
        <dbReference type="ARBA" id="ARBA00004141"/>
    </source>
</evidence>
<keyword evidence="14" id="KW-0813">Transport</keyword>
<dbReference type="SUPFAM" id="SSF55856">
    <property type="entry name" value="Cytochrome b5-like heme/steroid binding domain"/>
    <property type="match status" value="1"/>
</dbReference>
<dbReference type="SMART" id="SM01117">
    <property type="entry name" value="Cyt-b5"/>
    <property type="match status" value="1"/>
</dbReference>
<keyword evidence="7 14" id="KW-0276">Fatty acid metabolism</keyword>
<evidence type="ECO:0000256" key="10">
    <source>
        <dbReference type="ARBA" id="ARBA00023004"/>
    </source>
</evidence>
<dbReference type="Pfam" id="PF00487">
    <property type="entry name" value="FA_desaturase"/>
    <property type="match status" value="1"/>
</dbReference>
<dbReference type="VEuPathDB" id="FungiDB:AWRI3580_g2264"/>
<dbReference type="PROSITE" id="PS00191">
    <property type="entry name" value="CYTOCHROME_B5_1"/>
    <property type="match status" value="1"/>
</dbReference>
<dbReference type="PIRSF" id="PIRSF000345">
    <property type="entry name" value="OLE1"/>
    <property type="match status" value="1"/>
</dbReference>
<dbReference type="InterPro" id="IPR005804">
    <property type="entry name" value="FA_desaturase_dom"/>
</dbReference>
<evidence type="ECO:0000256" key="13">
    <source>
        <dbReference type="ARBA" id="ARBA00023160"/>
    </source>
</evidence>
<keyword evidence="12 15" id="KW-0472">Membrane</keyword>
<dbReference type="PRINTS" id="PR00363">
    <property type="entry name" value="CYTOCHROMEB5"/>
</dbReference>
<evidence type="ECO:0000256" key="5">
    <source>
        <dbReference type="ARBA" id="ARBA00022692"/>
    </source>
</evidence>
<keyword evidence="11 14" id="KW-0443">Lipid metabolism</keyword>
<evidence type="ECO:0000313" key="18">
    <source>
        <dbReference type="Proteomes" id="UP000095358"/>
    </source>
</evidence>
<dbReference type="PRINTS" id="PR00075">
    <property type="entry name" value="FACDDSATRASE"/>
</dbReference>
<organism evidence="17 18">
    <name type="scientific">Hanseniaspora uvarum</name>
    <name type="common">Yeast</name>
    <name type="synonym">Kloeckera apiculata</name>
    <dbReference type="NCBI Taxonomy" id="29833"/>
    <lineage>
        <taxon>Eukaryota</taxon>
        <taxon>Fungi</taxon>
        <taxon>Dikarya</taxon>
        <taxon>Ascomycota</taxon>
        <taxon>Saccharomycotina</taxon>
        <taxon>Saccharomycetes</taxon>
        <taxon>Saccharomycodales</taxon>
        <taxon>Saccharomycodaceae</taxon>
        <taxon>Hanseniaspora</taxon>
    </lineage>
</organism>
<comment type="caution">
    <text evidence="17">The sequence shown here is derived from an EMBL/GenBank/DDBJ whole genome shotgun (WGS) entry which is preliminary data.</text>
</comment>
<dbReference type="InterPro" id="IPR018506">
    <property type="entry name" value="Cyt_B5_heme-BS"/>
</dbReference>
<dbReference type="InterPro" id="IPR015876">
    <property type="entry name" value="Acyl-CoA_DS"/>
</dbReference>
<dbReference type="Gene3D" id="3.10.120.10">
    <property type="entry name" value="Cytochrome b5-like heme/steroid binding domain"/>
    <property type="match status" value="1"/>
</dbReference>
<dbReference type="GO" id="GO:0005506">
    <property type="term" value="F:iron ion binding"/>
    <property type="evidence" value="ECO:0007669"/>
    <property type="project" value="TreeGrafter"/>
</dbReference>
<keyword evidence="14" id="KW-0249">Electron transport</keyword>
<feature type="transmembrane region" description="Helical" evidence="15">
    <location>
        <begin position="241"/>
        <end position="261"/>
    </location>
</feature>
<evidence type="ECO:0000256" key="7">
    <source>
        <dbReference type="ARBA" id="ARBA00022832"/>
    </source>
</evidence>
<comment type="catalytic activity">
    <reaction evidence="14">
        <text>octadecanoyl-CoA + 2 Fe(II)-[cytochrome b5] + O2 + 2 H(+) = (9Z)-octadecenoyl-CoA + 2 Fe(III)-[cytochrome b5] + 2 H2O</text>
        <dbReference type="Rhea" id="RHEA:19721"/>
        <dbReference type="Rhea" id="RHEA-COMP:10438"/>
        <dbReference type="Rhea" id="RHEA-COMP:10439"/>
        <dbReference type="ChEBI" id="CHEBI:15377"/>
        <dbReference type="ChEBI" id="CHEBI:15378"/>
        <dbReference type="ChEBI" id="CHEBI:15379"/>
        <dbReference type="ChEBI" id="CHEBI:29033"/>
        <dbReference type="ChEBI" id="CHEBI:29034"/>
        <dbReference type="ChEBI" id="CHEBI:57387"/>
        <dbReference type="ChEBI" id="CHEBI:57394"/>
        <dbReference type="EC" id="1.14.19.1"/>
    </reaction>
</comment>
<comment type="similarity">
    <text evidence="2 14">Belongs to the fatty acid desaturase type 1 family.</text>
</comment>
<comment type="subcellular location">
    <subcellularLocation>
        <location evidence="1">Membrane</location>
        <topology evidence="1">Multi-pass membrane protein</topology>
    </subcellularLocation>
</comment>
<dbReference type="GO" id="GO:0020037">
    <property type="term" value="F:heme binding"/>
    <property type="evidence" value="ECO:0007669"/>
    <property type="project" value="InterPro"/>
</dbReference>
<feature type="transmembrane region" description="Helical" evidence="15">
    <location>
        <begin position="158"/>
        <end position="179"/>
    </location>
</feature>
<comment type="function">
    <text evidence="14">Stearoyl-CoA desaturase that utilizes O(2) and electrons from reduced cytochrome b5 to introduce the first double bond into saturated fatty acyl-CoA substrates.</text>
</comment>
<keyword evidence="5 15" id="KW-0812">Transmembrane</keyword>
<evidence type="ECO:0000256" key="12">
    <source>
        <dbReference type="ARBA" id="ARBA00023136"/>
    </source>
</evidence>
<protein>
    <recommendedName>
        <fullName evidence="14">Acyl-CoA desaturase</fullName>
        <ecNumber evidence="14">1.14.19.1</ecNumber>
    </recommendedName>
</protein>
<name>A0A1E5RR95_HANUV</name>
<feature type="transmembrane region" description="Helical" evidence="15">
    <location>
        <begin position="126"/>
        <end position="146"/>
    </location>
</feature>
<dbReference type="GO" id="GO:0004768">
    <property type="term" value="F:stearoyl-CoA 9-desaturase activity"/>
    <property type="evidence" value="ECO:0007669"/>
    <property type="project" value="UniProtKB-UniRule"/>
</dbReference>
<keyword evidence="13 14" id="KW-0275">Fatty acid biosynthesis</keyword>
<keyword evidence="9 14" id="KW-0560">Oxidoreductase</keyword>
<feature type="transmembrane region" description="Helical" evidence="15">
    <location>
        <begin position="96"/>
        <end position="114"/>
    </location>
</feature>
<evidence type="ECO:0000256" key="11">
    <source>
        <dbReference type="ARBA" id="ARBA00023098"/>
    </source>
</evidence>
<evidence type="ECO:0000256" key="8">
    <source>
        <dbReference type="ARBA" id="ARBA00022989"/>
    </source>
</evidence>
<keyword evidence="4 14" id="KW-0349">Heme</keyword>
<dbReference type="InterPro" id="IPR009160">
    <property type="entry name" value="Acyl-CoA_deSatase_haem/ster-bd"/>
</dbReference>
<dbReference type="PROSITE" id="PS00476">
    <property type="entry name" value="FATTY_ACID_DESATUR_1"/>
    <property type="match status" value="1"/>
</dbReference>
<sequence>MDKLESLDLLDANKIAAGYYSKSNNKRITTSLSLGKLMGSKEQYTVDFDDSKDQSLVNGEFDYLKAKHDSFRNEKSNTTKHISEQPFTLSNWHEHINWLNVVLVIVIPLIGVYLAGSGKVKLHKNLFTMSVIYYALGGLGITGGYHRLWSHKSYNAVLPIRIFFALFGAASVEGSVKWWGHSHRLHHRYTDTVRDPYDARRGFWYSHMGWMLLKPNPKFKARADISDLIDDWVVRFQHKHYITIMFIMAFLVPALISKVLWNDFMGGLVYGGILRVFAIQQATFCINSLAHWLGTQPFDDRRTPRDNWITALVTFGEGYHNFHHEFPSDYRNAIKWYQFDPTKVFVYTCSLFGFTYNLKKFPQVIIDQGILQQKQKQINRQMKKMNWGSSFDKLPTWSIADFSEELKKNENLVVINGIVHDITSYISEHPGGESLLLAARGKDVSKAFQGGVYLHSNAAHNLLADYRVAVVQGSEETAKFFAQKRGESAKSFIRN</sequence>
<keyword evidence="18" id="KW-1185">Reference proteome</keyword>
<evidence type="ECO:0000256" key="4">
    <source>
        <dbReference type="ARBA" id="ARBA00022617"/>
    </source>
</evidence>
<dbReference type="CDD" id="cd03505">
    <property type="entry name" value="Delta9-FADS-like"/>
    <property type="match status" value="1"/>
</dbReference>
<dbReference type="Pfam" id="PF00173">
    <property type="entry name" value="Cyt-b5"/>
    <property type="match status" value="1"/>
</dbReference>
<evidence type="ECO:0000256" key="6">
    <source>
        <dbReference type="ARBA" id="ARBA00022723"/>
    </source>
</evidence>
<keyword evidence="8 15" id="KW-1133">Transmembrane helix</keyword>
<keyword evidence="3 14" id="KW-0444">Lipid biosynthesis</keyword>
<dbReference type="GO" id="GO:0006636">
    <property type="term" value="P:unsaturated fatty acid biosynthetic process"/>
    <property type="evidence" value="ECO:0007669"/>
    <property type="project" value="UniProtKB-UniRule"/>
</dbReference>
<dbReference type="OrthoDB" id="10260134at2759"/>
<dbReference type="Proteomes" id="UP000095358">
    <property type="component" value="Unassembled WGS sequence"/>
</dbReference>
<dbReference type="STRING" id="29833.A0A1E5RR95"/>
<reference evidence="18" key="1">
    <citation type="journal article" date="2016" name="Genome Announc.">
        <title>Genome sequences of three species of Hanseniaspora isolated from spontaneous wine fermentations.</title>
        <authorList>
            <person name="Sternes P.R."/>
            <person name="Lee D."/>
            <person name="Kutyna D.R."/>
            <person name="Borneman A.R."/>
        </authorList>
    </citation>
    <scope>NUCLEOTIDE SEQUENCE [LARGE SCALE GENOMIC DNA]</scope>
    <source>
        <strain evidence="18">AWRI3580</strain>
    </source>
</reference>
<evidence type="ECO:0000259" key="16">
    <source>
        <dbReference type="PROSITE" id="PS50255"/>
    </source>
</evidence>
<dbReference type="GO" id="GO:0005789">
    <property type="term" value="C:endoplasmic reticulum membrane"/>
    <property type="evidence" value="ECO:0007669"/>
    <property type="project" value="TreeGrafter"/>
</dbReference>
<keyword evidence="10 14" id="KW-0408">Iron</keyword>
<gene>
    <name evidence="17" type="ORF">AWRI3580_g2264</name>
</gene>
<dbReference type="PANTHER" id="PTHR11351:SF31">
    <property type="entry name" value="DESATURASE 1, ISOFORM A-RELATED"/>
    <property type="match status" value="1"/>
</dbReference>
<accession>A0A1E5RR95</accession>
<keyword evidence="6 14" id="KW-0479">Metal-binding</keyword>
<feature type="domain" description="Cytochrome b5 heme-binding" evidence="16">
    <location>
        <begin position="394"/>
        <end position="472"/>
    </location>
</feature>
<dbReference type="InterPro" id="IPR036400">
    <property type="entry name" value="Cyt_B5-like_heme/steroid_sf"/>
</dbReference>
<dbReference type="EMBL" id="LPNN01000004">
    <property type="protein sequence ID" value="OEJ89427.1"/>
    <property type="molecule type" value="Genomic_DNA"/>
</dbReference>
<evidence type="ECO:0000256" key="15">
    <source>
        <dbReference type="SAM" id="Phobius"/>
    </source>
</evidence>
<proteinExistence type="inferred from homology"/>